<protein>
    <submittedName>
        <fullName evidence="1">Uncharacterized protein</fullName>
    </submittedName>
</protein>
<dbReference type="OrthoDB" id="6442235at2"/>
<reference evidence="1 2" key="1">
    <citation type="journal article" date="2017" name="Nat. Microbiol.">
        <title>Natural product diversity associated with the nematode symbionts Photorhabdus and Xenorhabdus.</title>
        <authorList>
            <person name="Tobias N.J."/>
            <person name="Wolff H."/>
            <person name="Djahanschiri B."/>
            <person name="Grundmann F."/>
            <person name="Kronenwerth M."/>
            <person name="Shi Y.M."/>
            <person name="Simonyi S."/>
            <person name="Grun P."/>
            <person name="Shapiro-Ilan D."/>
            <person name="Pidot S.J."/>
            <person name="Stinear T.P."/>
            <person name="Ebersberger I."/>
            <person name="Bode H.B."/>
        </authorList>
    </citation>
    <scope>NUCLEOTIDE SEQUENCE [LARGE SCALE GENOMIC DNA]</scope>
    <source>
        <strain evidence="1 2">DSM 17907</strain>
    </source>
</reference>
<sequence>MFRSKSFNINRPITLGSLTHAKSVSDMARSVSDARAFITVKEVSVSEASNITNRITTTTMTSEWGDVFYQNLPDNEQEKWSARYYSTYGMFEVVYNEARLLLKKTIQLKINVFFAAYFKNVPIGILLFSSKVTGDAIPEVEFLVTHCGIRNCGVLLDSVVMRNFVQ</sequence>
<name>A0A2D0L4P7_9GAMM</name>
<dbReference type="EMBL" id="NJCX01000024">
    <property type="protein sequence ID" value="PHM70663.1"/>
    <property type="molecule type" value="Genomic_DNA"/>
</dbReference>
<keyword evidence="2" id="KW-1185">Reference proteome</keyword>
<gene>
    <name evidence="1" type="ORF">Xkoz_03107</name>
</gene>
<dbReference type="Proteomes" id="UP000221101">
    <property type="component" value="Unassembled WGS sequence"/>
</dbReference>
<evidence type="ECO:0000313" key="1">
    <source>
        <dbReference type="EMBL" id="PHM70663.1"/>
    </source>
</evidence>
<dbReference type="AlphaFoldDB" id="A0A2D0L4P7"/>
<accession>A0A2D0L4P7</accession>
<organism evidence="1 2">
    <name type="scientific">Xenorhabdus kozodoii</name>
    <dbReference type="NCBI Taxonomy" id="351676"/>
    <lineage>
        <taxon>Bacteria</taxon>
        <taxon>Pseudomonadati</taxon>
        <taxon>Pseudomonadota</taxon>
        <taxon>Gammaproteobacteria</taxon>
        <taxon>Enterobacterales</taxon>
        <taxon>Morganellaceae</taxon>
        <taxon>Xenorhabdus</taxon>
    </lineage>
</organism>
<dbReference type="RefSeq" id="WP_099142968.1">
    <property type="nucleotide sequence ID" value="NZ_CAWNOR010000058.1"/>
</dbReference>
<comment type="caution">
    <text evidence="1">The sequence shown here is derived from an EMBL/GenBank/DDBJ whole genome shotgun (WGS) entry which is preliminary data.</text>
</comment>
<evidence type="ECO:0000313" key="2">
    <source>
        <dbReference type="Proteomes" id="UP000221101"/>
    </source>
</evidence>
<proteinExistence type="predicted"/>